<dbReference type="RefSeq" id="WP_353712845.1">
    <property type="nucleotide sequence ID" value="NZ_CP159279.1"/>
</dbReference>
<accession>A0AAU8EU99</accession>
<organism evidence="1">
    <name type="scientific">Arthrobacter sp. K5</name>
    <dbReference type="NCBI Taxonomy" id="2839623"/>
    <lineage>
        <taxon>Bacteria</taxon>
        <taxon>Bacillati</taxon>
        <taxon>Actinomycetota</taxon>
        <taxon>Actinomycetes</taxon>
        <taxon>Micrococcales</taxon>
        <taxon>Micrococcaceae</taxon>
        <taxon>Arthrobacter</taxon>
    </lineage>
</organism>
<dbReference type="EMBL" id="CP159279">
    <property type="protein sequence ID" value="XCH12973.1"/>
    <property type="molecule type" value="Genomic_DNA"/>
</dbReference>
<dbReference type="AlphaFoldDB" id="A0AAU8EU99"/>
<evidence type="ECO:0000313" key="1">
    <source>
        <dbReference type="EMBL" id="XCH12973.1"/>
    </source>
</evidence>
<dbReference type="NCBIfam" id="TIGR04088">
    <property type="entry name" value="cognate_SipW"/>
    <property type="match status" value="1"/>
</dbReference>
<proteinExistence type="predicted"/>
<name>A0AAU8EU99_9MICC</name>
<dbReference type="InterPro" id="IPR023833">
    <property type="entry name" value="Signal_pept_SipW-depend-type"/>
</dbReference>
<gene>
    <name evidence="1" type="ORF">ABRP34_08355</name>
</gene>
<reference evidence="1" key="1">
    <citation type="submission" date="2024-06" db="EMBL/GenBank/DDBJ databases">
        <title>Biodegradation of dimethachlon by Arthrobacter sp. K5: mechanistic insights and ecological implications.</title>
        <authorList>
            <person name="Hu S."/>
            <person name="Lu P."/>
        </authorList>
    </citation>
    <scope>NUCLEOTIDE SEQUENCE</scope>
    <source>
        <strain evidence="1">K5</strain>
    </source>
</reference>
<sequence length="202" mass="20778">MSGDIVSRHPTFTRVRAVLGGALVLGVGASVTLASWSDSEYAAGQFTASTFRLESSTETIAWRDSTSAGASLVVNATGLSPESSKFAWLKIRTTAASTVGGKVTLTRSTPDGDLSPALEYRAVLTDAACDSSAFSSAATYIAGSSSTYLPAASVQGTAVAVPVGAPLDELHYCFDVRIKAGADNSYQGKSATVTWLFTGTSD</sequence>
<protein>
    <submittedName>
        <fullName evidence="1">SipW-dependent-type signal peptide-containing protein</fullName>
    </submittedName>
</protein>